<reference evidence="5 6" key="2">
    <citation type="submission" date="2018-12" db="EMBL/GenBank/DDBJ databases">
        <title>Rhizobacter gummiphilus sp. nov., a rubber-degrading bacterium isolated from the soil of a botanical garden in Japan.</title>
        <authorList>
            <person name="Shunsuke S.S."/>
        </authorList>
    </citation>
    <scope>NUCLEOTIDE SEQUENCE [LARGE SCALE GENOMIC DNA]</scope>
    <source>
        <strain evidence="5 6">S-16</strain>
    </source>
</reference>
<feature type="chain" id="PRO_5018328027" evidence="3">
    <location>
        <begin position="18"/>
        <end position="321"/>
    </location>
</feature>
<dbReference type="InterPro" id="IPR054828">
    <property type="entry name" value="Vit_B12_bind_prot"/>
</dbReference>
<sequence>MKRLLCLLGLAAGIAQAAVHVDDAKRSVEFKTPPQRVITLAPNLTEFVYAVGAGATLVGTMDTSNYPEEARRVERIGNYQRLDVERILALKPDVVLVWHHGNQGRELGQLEAAGVKLFYIEPRRVDDVADSLTRIGALLGHAKQGAERAAAYRQAFADLRLRYANAAPVSVFFQVWSQPLMTLNGQHLTSDLMAICGGRNVFASLQALAPQISVESVVAANPEVFFTAREFDNGATAWQRTPDGEAFRLWRDFSKLSAVQRGWMFTVSGDLVTRQGPRAIEGAKAFCAMLDEVRRERRHTSGLVTPPSPTQQPKVASRRSP</sequence>
<proteinExistence type="predicted"/>
<reference evidence="5 6" key="1">
    <citation type="submission" date="2018-08" db="EMBL/GenBank/DDBJ databases">
        <authorList>
            <person name="Khan S.A."/>
            <person name="Jeon C.O."/>
            <person name="Chun B.H."/>
            <person name="Jeong S.E."/>
        </authorList>
    </citation>
    <scope>NUCLEOTIDE SEQUENCE [LARGE SCALE GENOMIC DNA]</scope>
    <source>
        <strain evidence="5 6">S-16</strain>
    </source>
</reference>
<keyword evidence="1 3" id="KW-0732">Signal</keyword>
<feature type="signal peptide" evidence="3">
    <location>
        <begin position="1"/>
        <end position="17"/>
    </location>
</feature>
<dbReference type="RefSeq" id="WP_124539618.1">
    <property type="nucleotide sequence ID" value="NZ_QUSW01000002.1"/>
</dbReference>
<dbReference type="OrthoDB" id="6495095at2"/>
<name>A0A3N7HSI7_9BURK</name>
<feature type="domain" description="Fe/B12 periplasmic-binding" evidence="4">
    <location>
        <begin position="36"/>
        <end position="297"/>
    </location>
</feature>
<dbReference type="PANTHER" id="PTHR30535:SF34">
    <property type="entry name" value="MOLYBDATE-BINDING PROTEIN MOLA"/>
    <property type="match status" value="1"/>
</dbReference>
<dbReference type="Pfam" id="PF01497">
    <property type="entry name" value="Peripla_BP_2"/>
    <property type="match status" value="1"/>
</dbReference>
<evidence type="ECO:0000313" key="6">
    <source>
        <dbReference type="Proteomes" id="UP000267464"/>
    </source>
</evidence>
<dbReference type="CDD" id="cd01144">
    <property type="entry name" value="BtuF"/>
    <property type="match status" value="1"/>
</dbReference>
<comment type="caution">
    <text evidence="5">The sequence shown here is derived from an EMBL/GenBank/DDBJ whole genome shotgun (WGS) entry which is preliminary data.</text>
</comment>
<dbReference type="InterPro" id="IPR050902">
    <property type="entry name" value="ABC_Transporter_SBP"/>
</dbReference>
<dbReference type="EMBL" id="QUSW01000002">
    <property type="protein sequence ID" value="RQP24723.1"/>
    <property type="molecule type" value="Genomic_DNA"/>
</dbReference>
<evidence type="ECO:0000256" key="2">
    <source>
        <dbReference type="SAM" id="MobiDB-lite"/>
    </source>
</evidence>
<keyword evidence="6" id="KW-1185">Reference proteome</keyword>
<accession>A0A3N7HSI7</accession>
<evidence type="ECO:0000256" key="3">
    <source>
        <dbReference type="SAM" id="SignalP"/>
    </source>
</evidence>
<evidence type="ECO:0000313" key="5">
    <source>
        <dbReference type="EMBL" id="RQP24723.1"/>
    </source>
</evidence>
<gene>
    <name evidence="5" type="ORF">DZC73_07460</name>
</gene>
<evidence type="ECO:0000256" key="1">
    <source>
        <dbReference type="ARBA" id="ARBA00022729"/>
    </source>
</evidence>
<dbReference type="Proteomes" id="UP000267464">
    <property type="component" value="Unassembled WGS sequence"/>
</dbReference>
<protein>
    <submittedName>
        <fullName evidence="5">Cobalamin-binding protein</fullName>
    </submittedName>
</protein>
<dbReference type="GO" id="GO:0071281">
    <property type="term" value="P:cellular response to iron ion"/>
    <property type="evidence" value="ECO:0007669"/>
    <property type="project" value="TreeGrafter"/>
</dbReference>
<dbReference type="PROSITE" id="PS50983">
    <property type="entry name" value="FE_B12_PBP"/>
    <property type="match status" value="1"/>
</dbReference>
<evidence type="ECO:0000259" key="4">
    <source>
        <dbReference type="PROSITE" id="PS50983"/>
    </source>
</evidence>
<dbReference type="InterPro" id="IPR002491">
    <property type="entry name" value="ABC_transptr_periplasmic_BD"/>
</dbReference>
<organism evidence="5 6">
    <name type="scientific">Piscinibacter terrae</name>
    <dbReference type="NCBI Taxonomy" id="2496871"/>
    <lineage>
        <taxon>Bacteria</taxon>
        <taxon>Pseudomonadati</taxon>
        <taxon>Pseudomonadota</taxon>
        <taxon>Betaproteobacteria</taxon>
        <taxon>Burkholderiales</taxon>
        <taxon>Sphaerotilaceae</taxon>
        <taxon>Piscinibacter</taxon>
    </lineage>
</organism>
<dbReference type="SUPFAM" id="SSF53807">
    <property type="entry name" value="Helical backbone' metal receptor"/>
    <property type="match status" value="1"/>
</dbReference>
<feature type="region of interest" description="Disordered" evidence="2">
    <location>
        <begin position="297"/>
        <end position="321"/>
    </location>
</feature>
<dbReference type="NCBIfam" id="NF038402">
    <property type="entry name" value="TroA_like"/>
    <property type="match status" value="1"/>
</dbReference>
<dbReference type="Gene3D" id="3.40.50.1980">
    <property type="entry name" value="Nitrogenase molybdenum iron protein domain"/>
    <property type="match status" value="2"/>
</dbReference>
<dbReference type="PANTHER" id="PTHR30535">
    <property type="entry name" value="VITAMIN B12-BINDING PROTEIN"/>
    <property type="match status" value="1"/>
</dbReference>
<dbReference type="AlphaFoldDB" id="A0A3N7HSI7"/>